<feature type="non-terminal residue" evidence="2">
    <location>
        <position position="232"/>
    </location>
</feature>
<protein>
    <submittedName>
        <fullName evidence="2">Uncharacterized protein</fullName>
    </submittedName>
</protein>
<sequence length="232" mass="25634">DALDEADLAAIKEGDANVARVVCHRKCHSLKSRVQRVRSGEGGFAAFAEIEGEERARFYKDATNLYGADLVKEMQETMASRLADASDARFRESGDFAEITEAQELPQFKWNPDAFQRLLATAPRKTRALSGIECACVPKCSFEHTKQVLPDNIRQRTVEGSKKLPKAKNPAKPRAKKELTDGPNIPKSVVTKTAKLESRLTEMLLRAAELIAFAKSPDAEGYVGRRQSEAAE</sequence>
<proteinExistence type="predicted"/>
<feature type="compositionally biased region" description="Basic residues" evidence="1">
    <location>
        <begin position="163"/>
        <end position="175"/>
    </location>
</feature>
<keyword evidence="3" id="KW-1185">Reference proteome</keyword>
<organism evidence="2 3">
    <name type="scientific">Prorocentrum cordatum</name>
    <dbReference type="NCBI Taxonomy" id="2364126"/>
    <lineage>
        <taxon>Eukaryota</taxon>
        <taxon>Sar</taxon>
        <taxon>Alveolata</taxon>
        <taxon>Dinophyceae</taxon>
        <taxon>Prorocentrales</taxon>
        <taxon>Prorocentraceae</taxon>
        <taxon>Prorocentrum</taxon>
    </lineage>
</organism>
<name>A0ABN9UVV0_9DINO</name>
<accession>A0ABN9UVV0</accession>
<gene>
    <name evidence="2" type="ORF">PCOR1329_LOCUS52176</name>
</gene>
<dbReference type="EMBL" id="CAUYUJ010016346">
    <property type="protein sequence ID" value="CAK0864241.1"/>
    <property type="molecule type" value="Genomic_DNA"/>
</dbReference>
<evidence type="ECO:0000313" key="2">
    <source>
        <dbReference type="EMBL" id="CAK0864241.1"/>
    </source>
</evidence>
<reference evidence="2" key="1">
    <citation type="submission" date="2023-10" db="EMBL/GenBank/DDBJ databases">
        <authorList>
            <person name="Chen Y."/>
            <person name="Shah S."/>
            <person name="Dougan E. K."/>
            <person name="Thang M."/>
            <person name="Chan C."/>
        </authorList>
    </citation>
    <scope>NUCLEOTIDE SEQUENCE [LARGE SCALE GENOMIC DNA]</scope>
</reference>
<dbReference type="Proteomes" id="UP001189429">
    <property type="component" value="Unassembled WGS sequence"/>
</dbReference>
<evidence type="ECO:0000256" key="1">
    <source>
        <dbReference type="SAM" id="MobiDB-lite"/>
    </source>
</evidence>
<feature type="region of interest" description="Disordered" evidence="1">
    <location>
        <begin position="158"/>
        <end position="186"/>
    </location>
</feature>
<feature type="non-terminal residue" evidence="2">
    <location>
        <position position="1"/>
    </location>
</feature>
<comment type="caution">
    <text evidence="2">The sequence shown here is derived from an EMBL/GenBank/DDBJ whole genome shotgun (WGS) entry which is preliminary data.</text>
</comment>
<evidence type="ECO:0000313" key="3">
    <source>
        <dbReference type="Proteomes" id="UP001189429"/>
    </source>
</evidence>